<feature type="non-terminal residue" evidence="1">
    <location>
        <position position="1"/>
    </location>
</feature>
<feature type="non-terminal residue" evidence="1">
    <location>
        <position position="76"/>
    </location>
</feature>
<sequence length="76" mass="8666">LLSLLAGVSCSTDPRTSIARSLFSEDLFLTHMSSDFVNKSIDPCDNFYRRICPKDFPVSSIMLFKLMKQLEIVMNM</sequence>
<dbReference type="AlphaFoldDB" id="A0AAV5WVD3"/>
<evidence type="ECO:0000313" key="2">
    <source>
        <dbReference type="Proteomes" id="UP001432322"/>
    </source>
</evidence>
<name>A0AAV5WVD3_9BILA</name>
<protein>
    <submittedName>
        <fullName evidence="1">Uncharacterized protein</fullName>
    </submittedName>
</protein>
<evidence type="ECO:0000313" key="1">
    <source>
        <dbReference type="EMBL" id="GMT34545.1"/>
    </source>
</evidence>
<dbReference type="Proteomes" id="UP001432322">
    <property type="component" value="Unassembled WGS sequence"/>
</dbReference>
<dbReference type="EMBL" id="BTSY01000006">
    <property type="protein sequence ID" value="GMT34545.1"/>
    <property type="molecule type" value="Genomic_DNA"/>
</dbReference>
<proteinExistence type="predicted"/>
<comment type="caution">
    <text evidence="1">The sequence shown here is derived from an EMBL/GenBank/DDBJ whole genome shotgun (WGS) entry which is preliminary data.</text>
</comment>
<organism evidence="1 2">
    <name type="scientific">Pristionchus fissidentatus</name>
    <dbReference type="NCBI Taxonomy" id="1538716"/>
    <lineage>
        <taxon>Eukaryota</taxon>
        <taxon>Metazoa</taxon>
        <taxon>Ecdysozoa</taxon>
        <taxon>Nematoda</taxon>
        <taxon>Chromadorea</taxon>
        <taxon>Rhabditida</taxon>
        <taxon>Rhabditina</taxon>
        <taxon>Diplogasteromorpha</taxon>
        <taxon>Diplogasteroidea</taxon>
        <taxon>Neodiplogasteridae</taxon>
        <taxon>Pristionchus</taxon>
    </lineage>
</organism>
<accession>A0AAV5WVD3</accession>
<gene>
    <name evidence="1" type="ORF">PFISCL1PPCAC_25842</name>
</gene>
<keyword evidence="2" id="KW-1185">Reference proteome</keyword>
<reference evidence="1" key="1">
    <citation type="submission" date="2023-10" db="EMBL/GenBank/DDBJ databases">
        <title>Genome assembly of Pristionchus species.</title>
        <authorList>
            <person name="Yoshida K."/>
            <person name="Sommer R.J."/>
        </authorList>
    </citation>
    <scope>NUCLEOTIDE SEQUENCE</scope>
    <source>
        <strain evidence="1">RS5133</strain>
    </source>
</reference>